<feature type="signal peptide" evidence="7">
    <location>
        <begin position="1"/>
        <end position="23"/>
    </location>
</feature>
<dbReference type="Pfam" id="PF01297">
    <property type="entry name" value="ZnuA"/>
    <property type="match status" value="1"/>
</dbReference>
<dbReference type="PANTHER" id="PTHR42953">
    <property type="entry name" value="HIGH-AFFINITY ZINC UPTAKE SYSTEM PROTEIN ZNUA-RELATED"/>
    <property type="match status" value="1"/>
</dbReference>
<dbReference type="EMBL" id="JBFMIA010000005">
    <property type="protein sequence ID" value="MEW9501846.1"/>
    <property type="molecule type" value="Genomic_DNA"/>
</dbReference>
<name>A0ABV3Q404_9BACL</name>
<comment type="subcellular location">
    <subcellularLocation>
        <location evidence="1">Cell envelope</location>
    </subcellularLocation>
</comment>
<dbReference type="PANTHER" id="PTHR42953:SF1">
    <property type="entry name" value="METAL-BINDING PROTEIN HI_0362-RELATED"/>
    <property type="match status" value="1"/>
</dbReference>
<keyword evidence="6" id="KW-0175">Coiled coil</keyword>
<evidence type="ECO:0000313" key="9">
    <source>
        <dbReference type="Proteomes" id="UP001556040"/>
    </source>
</evidence>
<dbReference type="InterPro" id="IPR006127">
    <property type="entry name" value="ZnuA-like"/>
</dbReference>
<evidence type="ECO:0000256" key="3">
    <source>
        <dbReference type="ARBA" id="ARBA00022723"/>
    </source>
</evidence>
<keyword evidence="9" id="KW-1185">Reference proteome</keyword>
<dbReference type="SUPFAM" id="SSF53807">
    <property type="entry name" value="Helical backbone' metal receptor"/>
    <property type="match status" value="1"/>
</dbReference>
<evidence type="ECO:0000256" key="6">
    <source>
        <dbReference type="SAM" id="Coils"/>
    </source>
</evidence>
<evidence type="ECO:0000256" key="4">
    <source>
        <dbReference type="ARBA" id="ARBA00022729"/>
    </source>
</evidence>
<feature type="chain" id="PRO_5047379729" evidence="7">
    <location>
        <begin position="24"/>
        <end position="313"/>
    </location>
</feature>
<dbReference type="PROSITE" id="PS51257">
    <property type="entry name" value="PROKAR_LIPOPROTEIN"/>
    <property type="match status" value="1"/>
</dbReference>
<evidence type="ECO:0000256" key="5">
    <source>
        <dbReference type="RuleBase" id="RU003512"/>
    </source>
</evidence>
<dbReference type="Gene3D" id="3.40.50.1980">
    <property type="entry name" value="Nitrogenase molybdenum iron protein domain"/>
    <property type="match status" value="2"/>
</dbReference>
<protein>
    <submittedName>
        <fullName evidence="8">Zinc ABC transporter substrate-binding protein</fullName>
    </submittedName>
</protein>
<dbReference type="InterPro" id="IPR050492">
    <property type="entry name" value="Bact_metal-bind_prot9"/>
</dbReference>
<keyword evidence="3" id="KW-0479">Metal-binding</keyword>
<evidence type="ECO:0000256" key="1">
    <source>
        <dbReference type="ARBA" id="ARBA00004196"/>
    </source>
</evidence>
<dbReference type="PRINTS" id="PR00690">
    <property type="entry name" value="ADHESNFAMILY"/>
</dbReference>
<accession>A0ABV3Q404</accession>
<dbReference type="Proteomes" id="UP001556040">
    <property type="component" value="Unassembled WGS sequence"/>
</dbReference>
<evidence type="ECO:0000256" key="7">
    <source>
        <dbReference type="SAM" id="SignalP"/>
    </source>
</evidence>
<dbReference type="InterPro" id="IPR006128">
    <property type="entry name" value="Lipoprotein_PsaA-like"/>
</dbReference>
<comment type="caution">
    <text evidence="8">The sequence shown here is derived from an EMBL/GenBank/DDBJ whole genome shotgun (WGS) entry which is preliminary data.</text>
</comment>
<dbReference type="PRINTS" id="PR00691">
    <property type="entry name" value="ADHESINB"/>
</dbReference>
<organism evidence="8 9">
    <name type="scientific">Jeotgalibacillus marinus</name>
    <dbReference type="NCBI Taxonomy" id="86667"/>
    <lineage>
        <taxon>Bacteria</taxon>
        <taxon>Bacillati</taxon>
        <taxon>Bacillota</taxon>
        <taxon>Bacilli</taxon>
        <taxon>Bacillales</taxon>
        <taxon>Caryophanaceae</taxon>
        <taxon>Jeotgalibacillus</taxon>
    </lineage>
</organism>
<evidence type="ECO:0000313" key="8">
    <source>
        <dbReference type="EMBL" id="MEW9501846.1"/>
    </source>
</evidence>
<evidence type="ECO:0000256" key="2">
    <source>
        <dbReference type="ARBA" id="ARBA00022448"/>
    </source>
</evidence>
<gene>
    <name evidence="8" type="ORF">AB1471_08530</name>
</gene>
<feature type="coiled-coil region" evidence="6">
    <location>
        <begin position="162"/>
        <end position="193"/>
    </location>
</feature>
<sequence>MKKLKTMLGLSVLSIALVGCSEAQEGDGDTPIRIVTTTSQIGDSIEQIGGELVEVTSLMGPGVDPHTYQATQNDIQSLQNADLVLYNGLHLEGRMNEIFEQMGPSKSVALGDSIDEEKLLKNFEYEGAVDLVDPHIWFDVDIWKEALDIATETLIQHLPEDEDQLKQRQQDYFNELDELIAQTAQKMDQLSDEQRVLVTAHDAFGYFGRMHDLEVIGLQGLSTEDEIGIRDIDSTIEILVERNIPSVFVESSISPRSIQAVIEGAKEKGHDVTLGGELFSDAMGEKGTKEGTYIGMYEHNVETIVNALLREEE</sequence>
<proteinExistence type="inferred from homology"/>
<dbReference type="RefSeq" id="WP_367779328.1">
    <property type="nucleotide sequence ID" value="NZ_JBFMIA010000005.1"/>
</dbReference>
<comment type="similarity">
    <text evidence="5">Belongs to the bacterial solute-binding protein 9 family.</text>
</comment>
<dbReference type="InterPro" id="IPR006129">
    <property type="entry name" value="AdhesinB"/>
</dbReference>
<reference evidence="8 9" key="1">
    <citation type="journal article" date="1979" name="Int. J. Syst. Evol. Microbiol.">
        <title>Bacillus globisporus subsp. marinus subsp. nov.</title>
        <authorList>
            <person name="Liu H."/>
        </authorList>
    </citation>
    <scope>NUCLEOTIDE SEQUENCE [LARGE SCALE GENOMIC DNA]</scope>
    <source>
        <strain evidence="8 9">DSM 1297</strain>
    </source>
</reference>
<keyword evidence="4 7" id="KW-0732">Signal</keyword>
<keyword evidence="2 5" id="KW-0813">Transport</keyword>